<dbReference type="EMBL" id="JAHSQO010000005">
    <property type="protein sequence ID" value="MBY8918027.1"/>
    <property type="molecule type" value="Genomic_DNA"/>
</dbReference>
<gene>
    <name evidence="2" type="ORF">KVG22_15595</name>
</gene>
<evidence type="ECO:0000256" key="1">
    <source>
        <dbReference type="SAM" id="SignalP"/>
    </source>
</evidence>
<comment type="caution">
    <text evidence="2">The sequence shown here is derived from an EMBL/GenBank/DDBJ whole genome shotgun (WGS) entry which is preliminary data.</text>
</comment>
<proteinExistence type="predicted"/>
<keyword evidence="3" id="KW-1185">Reference proteome</keyword>
<sequence length="57" mass="6173">MRTITHMARGLMFAALIGSPLLAVQNVRAGNENIIEGDYERSSGAGLVLMVSLKRSR</sequence>
<protein>
    <submittedName>
        <fullName evidence="2">Uncharacterized protein</fullName>
    </submittedName>
</protein>
<feature type="chain" id="PRO_5045723616" evidence="1">
    <location>
        <begin position="24"/>
        <end position="57"/>
    </location>
</feature>
<reference evidence="2 3" key="1">
    <citation type="submission" date="2021-06" db="EMBL/GenBank/DDBJ databases">
        <title>Nitratireductor porphyridii sp. nov., isolated from a small marine red alga, Porphyridium purpureum in South Korea.</title>
        <authorList>
            <person name="Kim K.H."/>
            <person name="Kristyanto S."/>
            <person name="Jeon C.O."/>
        </authorList>
    </citation>
    <scope>NUCLEOTIDE SEQUENCE [LARGE SCALE GENOMIC DNA]</scope>
    <source>
        <strain evidence="2 3">R6</strain>
    </source>
</reference>
<name>A0ABS7RAR2_9HYPH</name>
<evidence type="ECO:0000313" key="2">
    <source>
        <dbReference type="EMBL" id="MBY8918027.1"/>
    </source>
</evidence>
<feature type="signal peptide" evidence="1">
    <location>
        <begin position="1"/>
        <end position="23"/>
    </location>
</feature>
<dbReference type="RefSeq" id="WP_157776520.1">
    <property type="nucleotide sequence ID" value="NZ_JAHSQO010000005.1"/>
</dbReference>
<evidence type="ECO:0000313" key="3">
    <source>
        <dbReference type="Proteomes" id="UP000777661"/>
    </source>
</evidence>
<accession>A0ABS7RAR2</accession>
<keyword evidence="1" id="KW-0732">Signal</keyword>
<organism evidence="2 3">
    <name type="scientific">Nitratireductor rhodophyticola</name>
    <dbReference type="NCBI Taxonomy" id="2854036"/>
    <lineage>
        <taxon>Bacteria</taxon>
        <taxon>Pseudomonadati</taxon>
        <taxon>Pseudomonadota</taxon>
        <taxon>Alphaproteobacteria</taxon>
        <taxon>Hyphomicrobiales</taxon>
        <taxon>Phyllobacteriaceae</taxon>
        <taxon>Nitratireductor</taxon>
    </lineage>
</organism>
<dbReference type="Proteomes" id="UP000777661">
    <property type="component" value="Unassembled WGS sequence"/>
</dbReference>